<evidence type="ECO:0000256" key="2">
    <source>
        <dbReference type="ARBA" id="ARBA00022475"/>
    </source>
</evidence>
<evidence type="ECO:0000259" key="7">
    <source>
        <dbReference type="Pfam" id="PF00892"/>
    </source>
</evidence>
<feature type="domain" description="EamA" evidence="7">
    <location>
        <begin position="147"/>
        <end position="278"/>
    </location>
</feature>
<dbReference type="Pfam" id="PF00892">
    <property type="entry name" value="EamA"/>
    <property type="match status" value="2"/>
</dbReference>
<dbReference type="KEGG" id="psl:Psta_1998"/>
<dbReference type="GO" id="GO:0005886">
    <property type="term" value="C:plasma membrane"/>
    <property type="evidence" value="ECO:0007669"/>
    <property type="project" value="UniProtKB-SubCell"/>
</dbReference>
<feature type="transmembrane region" description="Helical" evidence="6">
    <location>
        <begin position="261"/>
        <end position="278"/>
    </location>
</feature>
<reference evidence="8 9" key="1">
    <citation type="journal article" date="2009" name="Stand. Genomic Sci.">
        <title>Complete genome sequence of Pirellula staleyi type strain (ATCC 27377).</title>
        <authorList>
            <person name="Clum A."/>
            <person name="Tindall B.J."/>
            <person name="Sikorski J."/>
            <person name="Ivanova N."/>
            <person name="Mavrommatis K."/>
            <person name="Lucas S."/>
            <person name="Glavina del Rio T."/>
            <person name="Nolan M."/>
            <person name="Chen F."/>
            <person name="Tice H."/>
            <person name="Pitluck S."/>
            <person name="Cheng J.F."/>
            <person name="Chertkov O."/>
            <person name="Brettin T."/>
            <person name="Han C."/>
            <person name="Detter J.C."/>
            <person name="Kuske C."/>
            <person name="Bruce D."/>
            <person name="Goodwin L."/>
            <person name="Ovchinikova G."/>
            <person name="Pati A."/>
            <person name="Mikhailova N."/>
            <person name="Chen A."/>
            <person name="Palaniappan K."/>
            <person name="Land M."/>
            <person name="Hauser L."/>
            <person name="Chang Y.J."/>
            <person name="Jeffries C.D."/>
            <person name="Chain P."/>
            <person name="Rohde M."/>
            <person name="Goker M."/>
            <person name="Bristow J."/>
            <person name="Eisen J.A."/>
            <person name="Markowitz V."/>
            <person name="Hugenholtz P."/>
            <person name="Kyrpides N.C."/>
            <person name="Klenk H.P."/>
            <person name="Lapidus A."/>
        </authorList>
    </citation>
    <scope>NUCLEOTIDE SEQUENCE [LARGE SCALE GENOMIC DNA]</scope>
    <source>
        <strain evidence="9">ATCC 27377 / DSM 6068 / ICPB 4128</strain>
    </source>
</reference>
<dbReference type="PANTHER" id="PTHR32322">
    <property type="entry name" value="INNER MEMBRANE TRANSPORTER"/>
    <property type="match status" value="1"/>
</dbReference>
<comment type="subcellular location">
    <subcellularLocation>
        <location evidence="1">Cell membrane</location>
        <topology evidence="1">Multi-pass membrane protein</topology>
    </subcellularLocation>
</comment>
<evidence type="ECO:0000256" key="3">
    <source>
        <dbReference type="ARBA" id="ARBA00022692"/>
    </source>
</evidence>
<keyword evidence="3 6" id="KW-0812">Transmembrane</keyword>
<dbReference type="InterPro" id="IPR000620">
    <property type="entry name" value="EamA_dom"/>
</dbReference>
<dbReference type="SUPFAM" id="SSF103481">
    <property type="entry name" value="Multidrug resistance efflux transporter EmrE"/>
    <property type="match status" value="2"/>
</dbReference>
<evidence type="ECO:0000256" key="1">
    <source>
        <dbReference type="ARBA" id="ARBA00004651"/>
    </source>
</evidence>
<dbReference type="AlphaFoldDB" id="D2R0S4"/>
<dbReference type="STRING" id="530564.Psta_1998"/>
<dbReference type="eggNOG" id="COG0697">
    <property type="taxonomic scope" value="Bacteria"/>
</dbReference>
<dbReference type="Gene3D" id="1.10.3730.20">
    <property type="match status" value="1"/>
</dbReference>
<keyword evidence="4 6" id="KW-1133">Transmembrane helix</keyword>
<keyword evidence="5 6" id="KW-0472">Membrane</keyword>
<dbReference type="Proteomes" id="UP000001887">
    <property type="component" value="Chromosome"/>
</dbReference>
<dbReference type="PANTHER" id="PTHR32322:SF18">
    <property type="entry name" value="S-ADENOSYLMETHIONINE_S-ADENOSYLHOMOCYSTEINE TRANSPORTER"/>
    <property type="match status" value="1"/>
</dbReference>
<feature type="domain" description="EamA" evidence="7">
    <location>
        <begin position="2"/>
        <end position="131"/>
    </location>
</feature>
<feature type="transmembrane region" description="Helical" evidence="6">
    <location>
        <begin position="89"/>
        <end position="108"/>
    </location>
</feature>
<dbReference type="InterPro" id="IPR050638">
    <property type="entry name" value="AA-Vitamin_Transporters"/>
</dbReference>
<feature type="transmembrane region" description="Helical" evidence="6">
    <location>
        <begin position="115"/>
        <end position="140"/>
    </location>
</feature>
<dbReference type="OrthoDB" id="9805239at2"/>
<evidence type="ECO:0000256" key="4">
    <source>
        <dbReference type="ARBA" id="ARBA00022989"/>
    </source>
</evidence>
<feature type="transmembrane region" description="Helical" evidence="6">
    <location>
        <begin position="59"/>
        <end position="83"/>
    </location>
</feature>
<evidence type="ECO:0000256" key="5">
    <source>
        <dbReference type="ARBA" id="ARBA00023136"/>
    </source>
</evidence>
<dbReference type="EMBL" id="CP001848">
    <property type="protein sequence ID" value="ADB16672.1"/>
    <property type="molecule type" value="Genomic_DNA"/>
</dbReference>
<feature type="transmembrane region" description="Helical" evidence="6">
    <location>
        <begin position="176"/>
        <end position="193"/>
    </location>
</feature>
<accession>D2R0S4</accession>
<evidence type="ECO:0000256" key="6">
    <source>
        <dbReference type="SAM" id="Phobius"/>
    </source>
</evidence>
<sequence>MLALATFFWGSNYLVGTIAIQYTPAFTLTYYRWLLACVPLMVLAQVLERPDWRAVWRNLPLLAALAICGISVYSSLMYLSLVYTTPMNAALINAVNPSLIVLAASFFLRERLTPIGIVGIALGLVGVAVVLTHGNLMAILHHRYNVGDLMMLGCVCFWTVYTLIARRLHGVRPITSTAVQSVLAVISLTPFALYFDNYTLSLEPTAITCIVYVVLGPTIASYLLWNIALTRIPASQGAVFMNLIPIYAAILSTMLGKPVTMAQICGGLLVIAGVLLSSQSSHRVEKSIGKAATS</sequence>
<proteinExistence type="predicted"/>
<dbReference type="HOGENOM" id="CLU_033863_4_4_0"/>
<evidence type="ECO:0000313" key="8">
    <source>
        <dbReference type="EMBL" id="ADB16672.1"/>
    </source>
</evidence>
<feature type="transmembrane region" description="Helical" evidence="6">
    <location>
        <begin position="237"/>
        <end position="255"/>
    </location>
</feature>
<evidence type="ECO:0000313" key="9">
    <source>
        <dbReference type="Proteomes" id="UP000001887"/>
    </source>
</evidence>
<feature type="transmembrane region" description="Helical" evidence="6">
    <location>
        <begin position="29"/>
        <end position="47"/>
    </location>
</feature>
<gene>
    <name evidence="8" type="ordered locus">Psta_1998</name>
</gene>
<name>D2R0S4_PIRSD</name>
<organism evidence="8 9">
    <name type="scientific">Pirellula staleyi (strain ATCC 27377 / DSM 6068 / ICPB 4128)</name>
    <name type="common">Pirella staleyi</name>
    <dbReference type="NCBI Taxonomy" id="530564"/>
    <lineage>
        <taxon>Bacteria</taxon>
        <taxon>Pseudomonadati</taxon>
        <taxon>Planctomycetota</taxon>
        <taxon>Planctomycetia</taxon>
        <taxon>Pirellulales</taxon>
        <taxon>Pirellulaceae</taxon>
        <taxon>Pirellula</taxon>
    </lineage>
</organism>
<protein>
    <recommendedName>
        <fullName evidence="7">EamA domain-containing protein</fullName>
    </recommendedName>
</protein>
<dbReference type="InterPro" id="IPR037185">
    <property type="entry name" value="EmrE-like"/>
</dbReference>
<keyword evidence="9" id="KW-1185">Reference proteome</keyword>
<keyword evidence="2" id="KW-1003">Cell membrane</keyword>
<feature type="transmembrane region" description="Helical" evidence="6">
    <location>
        <begin position="146"/>
        <end position="164"/>
    </location>
</feature>
<feature type="transmembrane region" description="Helical" evidence="6">
    <location>
        <begin position="205"/>
        <end position="225"/>
    </location>
</feature>